<comment type="subunit">
    <text evidence="2">Homotrimer.</text>
</comment>
<feature type="domain" description="Porin" evidence="12">
    <location>
        <begin position="8"/>
        <end position="329"/>
    </location>
</feature>
<dbReference type="PRINTS" id="PR00184">
    <property type="entry name" value="NEISSPPORIN"/>
</dbReference>
<dbReference type="SUPFAM" id="SSF56935">
    <property type="entry name" value="Porins"/>
    <property type="match status" value="1"/>
</dbReference>
<reference evidence="13" key="1">
    <citation type="submission" date="2023-06" db="EMBL/GenBank/DDBJ databases">
        <authorList>
            <person name="Zhang S."/>
        </authorList>
    </citation>
    <scope>NUCLEOTIDE SEQUENCE</scope>
    <source>
        <strain evidence="13">SG2303</strain>
    </source>
</reference>
<evidence type="ECO:0000256" key="4">
    <source>
        <dbReference type="ARBA" id="ARBA00022452"/>
    </source>
</evidence>
<evidence type="ECO:0000256" key="7">
    <source>
        <dbReference type="ARBA" id="ARBA00023065"/>
    </source>
</evidence>
<evidence type="ECO:0000256" key="2">
    <source>
        <dbReference type="ARBA" id="ARBA00011233"/>
    </source>
</evidence>
<organism evidence="13 14">
    <name type="scientific">Crenobacter oryzisoli</name>
    <dbReference type="NCBI Taxonomy" id="3056844"/>
    <lineage>
        <taxon>Bacteria</taxon>
        <taxon>Pseudomonadati</taxon>
        <taxon>Pseudomonadota</taxon>
        <taxon>Betaproteobacteria</taxon>
        <taxon>Neisseriales</taxon>
        <taxon>Neisseriaceae</taxon>
        <taxon>Crenobacter</taxon>
    </lineage>
</organism>
<dbReference type="InterPro" id="IPR023614">
    <property type="entry name" value="Porin_dom_sf"/>
</dbReference>
<evidence type="ECO:0000259" key="12">
    <source>
        <dbReference type="Pfam" id="PF13609"/>
    </source>
</evidence>
<dbReference type="EMBL" id="JAUEDK010000018">
    <property type="protein sequence ID" value="MDN0075477.1"/>
    <property type="molecule type" value="Genomic_DNA"/>
</dbReference>
<evidence type="ECO:0000256" key="9">
    <source>
        <dbReference type="ARBA" id="ARBA00023136"/>
    </source>
</evidence>
<name>A0ABT7XNV3_9NEIS</name>
<dbReference type="PANTHER" id="PTHR34501">
    <property type="entry name" value="PROTEIN YDDL-RELATED"/>
    <property type="match status" value="1"/>
</dbReference>
<keyword evidence="3" id="KW-0813">Transport</keyword>
<comment type="subcellular location">
    <subcellularLocation>
        <location evidence="1">Cell outer membrane</location>
        <topology evidence="1">Multi-pass membrane protein</topology>
    </subcellularLocation>
</comment>
<keyword evidence="14" id="KW-1185">Reference proteome</keyword>
<evidence type="ECO:0000313" key="13">
    <source>
        <dbReference type="EMBL" id="MDN0075477.1"/>
    </source>
</evidence>
<evidence type="ECO:0000256" key="1">
    <source>
        <dbReference type="ARBA" id="ARBA00004571"/>
    </source>
</evidence>
<dbReference type="Gene3D" id="2.40.160.10">
    <property type="entry name" value="Porin"/>
    <property type="match status" value="1"/>
</dbReference>
<feature type="chain" id="PRO_5045725990" evidence="11">
    <location>
        <begin position="21"/>
        <end position="353"/>
    </location>
</feature>
<dbReference type="RefSeq" id="WP_289830096.1">
    <property type="nucleotide sequence ID" value="NZ_JAUEDK010000018.1"/>
</dbReference>
<proteinExistence type="predicted"/>
<comment type="caution">
    <text evidence="13">The sequence shown here is derived from an EMBL/GenBank/DDBJ whole genome shotgun (WGS) entry which is preliminary data.</text>
</comment>
<evidence type="ECO:0000256" key="3">
    <source>
        <dbReference type="ARBA" id="ARBA00022448"/>
    </source>
</evidence>
<dbReference type="InterPro" id="IPR033900">
    <property type="entry name" value="Gram_neg_porin_domain"/>
</dbReference>
<dbReference type="PANTHER" id="PTHR34501:SF9">
    <property type="entry name" value="MAJOR OUTER MEMBRANE PROTEIN P.IA"/>
    <property type="match status" value="1"/>
</dbReference>
<dbReference type="InterPro" id="IPR050298">
    <property type="entry name" value="Gram-neg_bact_OMP"/>
</dbReference>
<gene>
    <name evidence="13" type="ORF">QU481_11295</name>
</gene>
<keyword evidence="7" id="KW-0406">Ion transport</keyword>
<dbReference type="Proteomes" id="UP001168540">
    <property type="component" value="Unassembled WGS sequence"/>
</dbReference>
<evidence type="ECO:0000256" key="6">
    <source>
        <dbReference type="ARBA" id="ARBA00022729"/>
    </source>
</evidence>
<keyword evidence="8" id="KW-0626">Porin</keyword>
<keyword evidence="9" id="KW-0472">Membrane</keyword>
<dbReference type="PRINTS" id="PR00182">
    <property type="entry name" value="ECOLNEIPORIN"/>
</dbReference>
<evidence type="ECO:0000256" key="5">
    <source>
        <dbReference type="ARBA" id="ARBA00022692"/>
    </source>
</evidence>
<evidence type="ECO:0000256" key="10">
    <source>
        <dbReference type="ARBA" id="ARBA00023237"/>
    </source>
</evidence>
<evidence type="ECO:0000313" key="14">
    <source>
        <dbReference type="Proteomes" id="UP001168540"/>
    </source>
</evidence>
<evidence type="ECO:0000256" key="11">
    <source>
        <dbReference type="SAM" id="SignalP"/>
    </source>
</evidence>
<keyword evidence="6 11" id="KW-0732">Signal</keyword>
<sequence length="353" mass="38024">MKKLKLVAALLAAAPLLSHADATIYGSIRTGMDWFKDAHTNQSSMGVDDYSSRIGFKGNEDLGSGLKAIWQVENGFDSSGKGGTGSASGTFANRTTFVGLQGDFGKVRLGYLDDVTSETEATDIWYDARRSGLAFPLYEGNDLIGAFGDGRFKNSIRYDTPDLAGFSGILQYGFDETAPAGQPKAGQWGARLAYTYSGFFGAYAYQAKFNQGSNHGQTASINRIEGGYDANNLYLAATYNWNKSFGDATGLGIGSTDTAAELKSETWAVTASYDIGAFKPKLTYSQYKSPKVDGQEVDWGRKQVAVGLDYSLSKRTLLGVQYAQIKNDHGYQVANGDKGDKSSSAGVYLKHNF</sequence>
<dbReference type="InterPro" id="IPR001702">
    <property type="entry name" value="Porin_Gram-ve"/>
</dbReference>
<evidence type="ECO:0000256" key="8">
    <source>
        <dbReference type="ARBA" id="ARBA00023114"/>
    </source>
</evidence>
<dbReference type="CDD" id="cd00342">
    <property type="entry name" value="gram_neg_porins"/>
    <property type="match status" value="1"/>
</dbReference>
<accession>A0ABT7XNV3</accession>
<keyword evidence="4" id="KW-1134">Transmembrane beta strand</keyword>
<dbReference type="InterPro" id="IPR002299">
    <property type="entry name" value="Porin_Neis"/>
</dbReference>
<protein>
    <submittedName>
        <fullName evidence="13">Porin</fullName>
    </submittedName>
</protein>
<feature type="signal peptide" evidence="11">
    <location>
        <begin position="1"/>
        <end position="20"/>
    </location>
</feature>
<keyword evidence="5" id="KW-0812">Transmembrane</keyword>
<keyword evidence="10" id="KW-0998">Cell outer membrane</keyword>
<dbReference type="Pfam" id="PF13609">
    <property type="entry name" value="Porin_4"/>
    <property type="match status" value="1"/>
</dbReference>